<dbReference type="EMBL" id="BARS01002118">
    <property type="protein sequence ID" value="GAF81410.1"/>
    <property type="molecule type" value="Genomic_DNA"/>
</dbReference>
<sequence>MKRLDVYEKICNEIIKSDYSAIISVGPDNVQYLSGAALPFLYSYPDRPVFVVWPKDNDPWIICPEEWGESVKTTSWIKYIYTYEEGKGDKSQAIKKLTEKIKNLMHKGIKIGIDYNRISNTLYSSLLNELDDFEIVDCSTFLRNMRMIKTKDEVSLLEEVASRVDHSIVGAAHHIIVTHSKTEMAFAEDIRVHCIERELDTVGHHSMAQAVSGKHTKKFW</sequence>
<proteinExistence type="predicted"/>
<evidence type="ECO:0000259" key="1">
    <source>
        <dbReference type="Pfam" id="PF01321"/>
    </source>
</evidence>
<evidence type="ECO:0000313" key="2">
    <source>
        <dbReference type="EMBL" id="GAF81410.1"/>
    </source>
</evidence>
<dbReference type="InterPro" id="IPR050659">
    <property type="entry name" value="Peptidase_M24B"/>
</dbReference>
<gene>
    <name evidence="2" type="ORF">S01H1_03958</name>
</gene>
<feature type="domain" description="Creatinase N-terminal" evidence="1">
    <location>
        <begin position="16"/>
        <end position="148"/>
    </location>
</feature>
<protein>
    <recommendedName>
        <fullName evidence="1">Creatinase N-terminal domain-containing protein</fullName>
    </recommendedName>
</protein>
<dbReference type="PANTHER" id="PTHR46112:SF2">
    <property type="entry name" value="XAA-PRO AMINOPEPTIDASE P-RELATED"/>
    <property type="match status" value="1"/>
</dbReference>
<dbReference type="PANTHER" id="PTHR46112">
    <property type="entry name" value="AMINOPEPTIDASE"/>
    <property type="match status" value="1"/>
</dbReference>
<accession>X0TZ28</accession>
<dbReference type="Gene3D" id="3.40.350.10">
    <property type="entry name" value="Creatinase/prolidase N-terminal domain"/>
    <property type="match status" value="1"/>
</dbReference>
<dbReference type="InterPro" id="IPR029149">
    <property type="entry name" value="Creatin/AminoP/Spt16_N"/>
</dbReference>
<dbReference type="InterPro" id="IPR000587">
    <property type="entry name" value="Creatinase_N"/>
</dbReference>
<feature type="non-terminal residue" evidence="2">
    <location>
        <position position="220"/>
    </location>
</feature>
<comment type="caution">
    <text evidence="2">The sequence shown here is derived from an EMBL/GenBank/DDBJ whole genome shotgun (WGS) entry which is preliminary data.</text>
</comment>
<name>X0TZ28_9ZZZZ</name>
<dbReference type="Pfam" id="PF01321">
    <property type="entry name" value="Creatinase_N"/>
    <property type="match status" value="1"/>
</dbReference>
<organism evidence="2">
    <name type="scientific">marine sediment metagenome</name>
    <dbReference type="NCBI Taxonomy" id="412755"/>
    <lineage>
        <taxon>unclassified sequences</taxon>
        <taxon>metagenomes</taxon>
        <taxon>ecological metagenomes</taxon>
    </lineage>
</organism>
<reference evidence="2" key="1">
    <citation type="journal article" date="2014" name="Front. Microbiol.">
        <title>High frequency of phylogenetically diverse reductive dehalogenase-homologous genes in deep subseafloor sedimentary metagenomes.</title>
        <authorList>
            <person name="Kawai M."/>
            <person name="Futagami T."/>
            <person name="Toyoda A."/>
            <person name="Takaki Y."/>
            <person name="Nishi S."/>
            <person name="Hori S."/>
            <person name="Arai W."/>
            <person name="Tsubouchi T."/>
            <person name="Morono Y."/>
            <person name="Uchiyama I."/>
            <person name="Ito T."/>
            <person name="Fujiyama A."/>
            <person name="Inagaki F."/>
            <person name="Takami H."/>
        </authorList>
    </citation>
    <scope>NUCLEOTIDE SEQUENCE</scope>
    <source>
        <strain evidence="2">Expedition CK06-06</strain>
    </source>
</reference>
<dbReference type="AlphaFoldDB" id="X0TZ28"/>
<dbReference type="SUPFAM" id="SSF53092">
    <property type="entry name" value="Creatinase/prolidase N-terminal domain"/>
    <property type="match status" value="1"/>
</dbReference>